<dbReference type="PANTHER" id="PTHR10492:SF57">
    <property type="entry name" value="ATP-DEPENDENT DNA HELICASE"/>
    <property type="match status" value="1"/>
</dbReference>
<proteinExistence type="predicted"/>
<dbReference type="STRING" id="34508.A0A4U8URN9"/>
<dbReference type="AlphaFoldDB" id="A0A4U8URN9"/>
<reference evidence="1 2" key="1">
    <citation type="journal article" date="2015" name="Genome Biol.">
        <title>Comparative genomics of Steinernema reveals deeply conserved gene regulatory networks.</title>
        <authorList>
            <person name="Dillman A.R."/>
            <person name="Macchietto M."/>
            <person name="Porter C.F."/>
            <person name="Rogers A."/>
            <person name="Williams B."/>
            <person name="Antoshechkin I."/>
            <person name="Lee M.M."/>
            <person name="Goodwin Z."/>
            <person name="Lu X."/>
            <person name="Lewis E.E."/>
            <person name="Goodrich-Blair H."/>
            <person name="Stock S.P."/>
            <person name="Adams B.J."/>
            <person name="Sternberg P.W."/>
            <person name="Mortazavi A."/>
        </authorList>
    </citation>
    <scope>NUCLEOTIDE SEQUENCE [LARGE SCALE GENOMIC DNA]</scope>
    <source>
        <strain evidence="1 2">ALL</strain>
    </source>
</reference>
<accession>A0A4U8URN9</accession>
<evidence type="ECO:0000313" key="2">
    <source>
        <dbReference type="Proteomes" id="UP000298663"/>
    </source>
</evidence>
<comment type="caution">
    <text evidence="1">The sequence shown here is derived from an EMBL/GenBank/DDBJ whole genome shotgun (WGS) entry which is preliminary data.</text>
</comment>
<dbReference type="OrthoDB" id="10055660at2759"/>
<name>A0A4U8URN9_STECR</name>
<reference evidence="1 2" key="2">
    <citation type="journal article" date="2019" name="G3 (Bethesda)">
        <title>Hybrid Assembly of the Genome of the Entomopathogenic Nematode Steinernema carpocapsae Identifies the X-Chromosome.</title>
        <authorList>
            <person name="Serra L."/>
            <person name="Macchietto M."/>
            <person name="Macias-Munoz A."/>
            <person name="McGill C.J."/>
            <person name="Rodriguez I.M."/>
            <person name="Rodriguez B."/>
            <person name="Murad R."/>
            <person name="Mortazavi A."/>
        </authorList>
    </citation>
    <scope>NUCLEOTIDE SEQUENCE [LARGE SCALE GENOMIC DNA]</scope>
    <source>
        <strain evidence="1 2">ALL</strain>
    </source>
</reference>
<gene>
    <name evidence="1" type="ORF">L596_001952</name>
</gene>
<protein>
    <submittedName>
        <fullName evidence="1">Uncharacterized protein</fullName>
    </submittedName>
</protein>
<sequence length="147" mass="16629">MLHDCGEWCVIGERCSKRFPKPEPVYNSAGGQLPDVPTTTSAPEGTVVTDENRNQFGNSFLKQKGRALIPFDNRNVVPYNDALLKRYNCHINIEYVGATKVVEYCFKYVLKGGDRAYVKITIRGVPKFKEEKCSIWTKSSTTSKRDT</sequence>
<evidence type="ECO:0000313" key="1">
    <source>
        <dbReference type="EMBL" id="TMS34328.1"/>
    </source>
</evidence>
<keyword evidence="2" id="KW-1185">Reference proteome</keyword>
<dbReference type="Proteomes" id="UP000298663">
    <property type="component" value="Unassembled WGS sequence"/>
</dbReference>
<organism evidence="1 2">
    <name type="scientific">Steinernema carpocapsae</name>
    <name type="common">Entomopathogenic nematode</name>
    <dbReference type="NCBI Taxonomy" id="34508"/>
    <lineage>
        <taxon>Eukaryota</taxon>
        <taxon>Metazoa</taxon>
        <taxon>Ecdysozoa</taxon>
        <taxon>Nematoda</taxon>
        <taxon>Chromadorea</taxon>
        <taxon>Rhabditida</taxon>
        <taxon>Tylenchina</taxon>
        <taxon>Panagrolaimomorpha</taxon>
        <taxon>Strongyloidoidea</taxon>
        <taxon>Steinernematidae</taxon>
        <taxon>Steinernema</taxon>
    </lineage>
</organism>
<dbReference type="EMBL" id="AZBU02000001">
    <property type="protein sequence ID" value="TMS34328.1"/>
    <property type="molecule type" value="Genomic_DNA"/>
</dbReference>
<dbReference type="PANTHER" id="PTHR10492">
    <property type="match status" value="1"/>
</dbReference>